<keyword evidence="1" id="KW-0812">Transmembrane</keyword>
<name>G0UJ73_TRYCI</name>
<dbReference type="VEuPathDB" id="TriTrypDB:TcIL3000_1_1910"/>
<evidence type="ECO:0000313" key="2">
    <source>
        <dbReference type="EMBL" id="CCC89423.1"/>
    </source>
</evidence>
<gene>
    <name evidence="2" type="ORF">TCIL3000_1_1910</name>
</gene>
<dbReference type="AlphaFoldDB" id="G0UJ73"/>
<keyword evidence="1" id="KW-1133">Transmembrane helix</keyword>
<reference evidence="2" key="1">
    <citation type="journal article" date="2012" name="Proc. Natl. Acad. Sci. U.S.A.">
        <title>Antigenic diversity is generated by distinct evolutionary mechanisms in African trypanosome species.</title>
        <authorList>
            <person name="Jackson A.P."/>
            <person name="Berry A."/>
            <person name="Aslett M."/>
            <person name="Allison H.C."/>
            <person name="Burton P."/>
            <person name="Vavrova-Anderson J."/>
            <person name="Brown R."/>
            <person name="Browne H."/>
            <person name="Corton N."/>
            <person name="Hauser H."/>
            <person name="Gamble J."/>
            <person name="Gilderthorp R."/>
            <person name="Marcello L."/>
            <person name="McQuillan J."/>
            <person name="Otto T.D."/>
            <person name="Quail M.A."/>
            <person name="Sanders M.J."/>
            <person name="van Tonder A."/>
            <person name="Ginger M.L."/>
            <person name="Field M.C."/>
            <person name="Barry J.D."/>
            <person name="Hertz-Fowler C."/>
            <person name="Berriman M."/>
        </authorList>
    </citation>
    <scope>NUCLEOTIDE SEQUENCE</scope>
    <source>
        <strain evidence="2">IL3000</strain>
    </source>
</reference>
<sequence length="155" mass="17553">MIAEEQPVLVSGGRIYAYLQVLLFFFSAEIDTNFLVVKDFLRDIFVWLWSKSGGCSVICRWFLHTCTYTHCTCFSHISLGTVTYFTVTCRMLNKLLQHFLFLLPLVLSLSIALVGVITPTTHTGILIFCGSKSPHHFDRDPPLPALTPTPTVLRR</sequence>
<feature type="transmembrane region" description="Helical" evidence="1">
    <location>
        <begin position="99"/>
        <end position="117"/>
    </location>
</feature>
<protein>
    <submittedName>
        <fullName evidence="2">Uncharacterized protein TCIL3000_1_1910</fullName>
    </submittedName>
</protein>
<keyword evidence="1" id="KW-0472">Membrane</keyword>
<dbReference type="EMBL" id="HE575314">
    <property type="protein sequence ID" value="CCC89423.1"/>
    <property type="molecule type" value="Genomic_DNA"/>
</dbReference>
<accession>G0UJ73</accession>
<proteinExistence type="predicted"/>
<organism evidence="2">
    <name type="scientific">Trypanosoma congolense (strain IL3000)</name>
    <dbReference type="NCBI Taxonomy" id="1068625"/>
    <lineage>
        <taxon>Eukaryota</taxon>
        <taxon>Discoba</taxon>
        <taxon>Euglenozoa</taxon>
        <taxon>Kinetoplastea</taxon>
        <taxon>Metakinetoplastina</taxon>
        <taxon>Trypanosomatida</taxon>
        <taxon>Trypanosomatidae</taxon>
        <taxon>Trypanosoma</taxon>
        <taxon>Nannomonas</taxon>
    </lineage>
</organism>
<evidence type="ECO:0000256" key="1">
    <source>
        <dbReference type="SAM" id="Phobius"/>
    </source>
</evidence>
<feature type="transmembrane region" description="Helical" evidence="1">
    <location>
        <begin position="15"/>
        <end position="37"/>
    </location>
</feature>